<evidence type="ECO:0000256" key="8">
    <source>
        <dbReference type="ARBA" id="ARBA00022989"/>
    </source>
</evidence>
<feature type="transmembrane region" description="Helical" evidence="10">
    <location>
        <begin position="20"/>
        <end position="41"/>
    </location>
</feature>
<dbReference type="Proteomes" id="UP000186559">
    <property type="component" value="Chromosome"/>
</dbReference>
<keyword evidence="4" id="KW-1003">Cell membrane</keyword>
<keyword evidence="9 10" id="KW-0472">Membrane</keyword>
<dbReference type="RefSeq" id="WP_076624512.1">
    <property type="nucleotide sequence ID" value="NZ_BMEW01000001.1"/>
</dbReference>
<evidence type="ECO:0000313" key="13">
    <source>
        <dbReference type="Proteomes" id="UP000186559"/>
    </source>
</evidence>
<dbReference type="Pfam" id="PF08334">
    <property type="entry name" value="T2SSG"/>
    <property type="match status" value="1"/>
</dbReference>
<evidence type="ECO:0000313" key="12">
    <source>
        <dbReference type="EMBL" id="APX24727.1"/>
    </source>
</evidence>
<evidence type="ECO:0000256" key="3">
    <source>
        <dbReference type="ARBA" id="ARBA00020042"/>
    </source>
</evidence>
<dbReference type="GO" id="GO:0015628">
    <property type="term" value="P:protein secretion by the type II secretion system"/>
    <property type="evidence" value="ECO:0007669"/>
    <property type="project" value="InterPro"/>
</dbReference>
<dbReference type="InterPro" id="IPR045584">
    <property type="entry name" value="Pilin-like"/>
</dbReference>
<evidence type="ECO:0000256" key="1">
    <source>
        <dbReference type="ARBA" id="ARBA00004377"/>
    </source>
</evidence>
<name>A0A1U7D974_9RHOB</name>
<evidence type="ECO:0000256" key="6">
    <source>
        <dbReference type="ARBA" id="ARBA00022519"/>
    </source>
</evidence>
<keyword evidence="6" id="KW-0997">Cell inner membrane</keyword>
<keyword evidence="13" id="KW-1185">Reference proteome</keyword>
<keyword evidence="7 10" id="KW-0812">Transmembrane</keyword>
<dbReference type="KEGG" id="tpro:Ga0080559_TMP3931"/>
<protein>
    <recommendedName>
        <fullName evidence="3">Type II secretion system core protein G</fullName>
    </recommendedName>
</protein>
<dbReference type="SUPFAM" id="SSF54523">
    <property type="entry name" value="Pili subunits"/>
    <property type="match status" value="1"/>
</dbReference>
<dbReference type="PRINTS" id="PR00813">
    <property type="entry name" value="BCTERIALGSPG"/>
</dbReference>
<dbReference type="NCBIfam" id="TIGR02532">
    <property type="entry name" value="IV_pilin_GFxxxE"/>
    <property type="match status" value="1"/>
</dbReference>
<dbReference type="Gene3D" id="3.30.700.10">
    <property type="entry name" value="Glycoprotein, Type 4 Pilin"/>
    <property type="match status" value="1"/>
</dbReference>
<evidence type="ECO:0000256" key="2">
    <source>
        <dbReference type="ARBA" id="ARBA00009984"/>
    </source>
</evidence>
<sequence length="150" mass="15829">MTDTALTPRSTTPRKGERGMTLVELLVVLLILSLIAAFAVPQAIKYLGGARADAAGVQVNRLTSILDLYALDVGHYPSTDEGLAALMEAPRGGAAGWNGPYLRKADALTDPWGRAYEYRAPGDHGPFDLWSLGADGAEGGDGENADVTSW</sequence>
<dbReference type="PROSITE" id="PS00409">
    <property type="entry name" value="PROKAR_NTER_METHYL"/>
    <property type="match status" value="1"/>
</dbReference>
<evidence type="ECO:0000256" key="4">
    <source>
        <dbReference type="ARBA" id="ARBA00022475"/>
    </source>
</evidence>
<accession>A0A1U7D974</accession>
<feature type="domain" description="Type II secretion system protein GspG C-terminal" evidence="11">
    <location>
        <begin position="44"/>
        <end position="150"/>
    </location>
</feature>
<dbReference type="STRING" id="1229727.Ga0080559_TMP3931"/>
<dbReference type="GO" id="GO:0005886">
    <property type="term" value="C:plasma membrane"/>
    <property type="evidence" value="ECO:0007669"/>
    <property type="project" value="UniProtKB-SubCell"/>
</dbReference>
<comment type="subcellular location">
    <subcellularLocation>
        <location evidence="1">Cell inner membrane</location>
        <topology evidence="1">Single-pass membrane protein</topology>
    </subcellularLocation>
</comment>
<comment type="similarity">
    <text evidence="2">Belongs to the GSP G family.</text>
</comment>
<dbReference type="GO" id="GO:0015627">
    <property type="term" value="C:type II protein secretion system complex"/>
    <property type="evidence" value="ECO:0007669"/>
    <property type="project" value="InterPro"/>
</dbReference>
<gene>
    <name evidence="12" type="ORF">Ga0080559_TMP3931</name>
</gene>
<dbReference type="InterPro" id="IPR010054">
    <property type="entry name" value="Type2_sec_GspG"/>
</dbReference>
<dbReference type="Pfam" id="PF07963">
    <property type="entry name" value="N_methyl"/>
    <property type="match status" value="1"/>
</dbReference>
<dbReference type="InterPro" id="IPR013545">
    <property type="entry name" value="T2SS_protein-GspG_C"/>
</dbReference>
<dbReference type="OrthoDB" id="9795612at2"/>
<organism evidence="12 13">
    <name type="scientific">Salipiger profundus</name>
    <dbReference type="NCBI Taxonomy" id="1229727"/>
    <lineage>
        <taxon>Bacteria</taxon>
        <taxon>Pseudomonadati</taxon>
        <taxon>Pseudomonadota</taxon>
        <taxon>Alphaproteobacteria</taxon>
        <taxon>Rhodobacterales</taxon>
        <taxon>Roseobacteraceae</taxon>
        <taxon>Salipiger</taxon>
    </lineage>
</organism>
<evidence type="ECO:0000259" key="11">
    <source>
        <dbReference type="Pfam" id="PF08334"/>
    </source>
</evidence>
<dbReference type="AlphaFoldDB" id="A0A1U7D974"/>
<evidence type="ECO:0000256" key="9">
    <source>
        <dbReference type="ARBA" id="ARBA00023136"/>
    </source>
</evidence>
<keyword evidence="8 10" id="KW-1133">Transmembrane helix</keyword>
<dbReference type="EMBL" id="CP014796">
    <property type="protein sequence ID" value="APX24727.1"/>
    <property type="molecule type" value="Genomic_DNA"/>
</dbReference>
<keyword evidence="5" id="KW-0488">Methylation</keyword>
<evidence type="ECO:0000256" key="5">
    <source>
        <dbReference type="ARBA" id="ARBA00022481"/>
    </source>
</evidence>
<dbReference type="NCBIfam" id="TIGR01710">
    <property type="entry name" value="typeII_sec_gspG"/>
    <property type="match status" value="1"/>
</dbReference>
<evidence type="ECO:0000256" key="10">
    <source>
        <dbReference type="SAM" id="Phobius"/>
    </source>
</evidence>
<reference evidence="12 13" key="1">
    <citation type="submission" date="2016-03" db="EMBL/GenBank/DDBJ databases">
        <title>Deep-sea bacteria in the southern Pacific.</title>
        <authorList>
            <person name="Tang K."/>
        </authorList>
    </citation>
    <scope>NUCLEOTIDE SEQUENCE [LARGE SCALE GENOMIC DNA]</scope>
    <source>
        <strain evidence="12 13">JLT2016</strain>
    </source>
</reference>
<dbReference type="InterPro" id="IPR000983">
    <property type="entry name" value="Bac_GSPG_pilin"/>
</dbReference>
<proteinExistence type="inferred from homology"/>
<evidence type="ECO:0000256" key="7">
    <source>
        <dbReference type="ARBA" id="ARBA00022692"/>
    </source>
</evidence>
<dbReference type="InterPro" id="IPR012902">
    <property type="entry name" value="N_methyl_site"/>
</dbReference>